<dbReference type="SMART" id="SM00530">
    <property type="entry name" value="HTH_XRE"/>
    <property type="match status" value="1"/>
</dbReference>
<keyword evidence="1" id="KW-0238">DNA-binding</keyword>
<organism evidence="3 4">
    <name type="scientific">Sporosarcina highlanderae</name>
    <dbReference type="NCBI Taxonomy" id="3035916"/>
    <lineage>
        <taxon>Bacteria</taxon>
        <taxon>Bacillati</taxon>
        <taxon>Bacillota</taxon>
        <taxon>Bacilli</taxon>
        <taxon>Bacillales</taxon>
        <taxon>Caryophanaceae</taxon>
        <taxon>Sporosarcina</taxon>
    </lineage>
</organism>
<dbReference type="RefSeq" id="WP_301245778.1">
    <property type="nucleotide sequence ID" value="NZ_JAROCC010000020.1"/>
</dbReference>
<dbReference type="PANTHER" id="PTHR46558">
    <property type="entry name" value="TRACRIPTIONAL REGULATORY PROTEIN-RELATED-RELATED"/>
    <property type="match status" value="1"/>
</dbReference>
<dbReference type="InterPro" id="IPR010982">
    <property type="entry name" value="Lambda_DNA-bd_dom_sf"/>
</dbReference>
<feature type="domain" description="HTH cro/C1-type" evidence="2">
    <location>
        <begin position="15"/>
        <end position="69"/>
    </location>
</feature>
<dbReference type="InterPro" id="IPR001387">
    <property type="entry name" value="Cro/C1-type_HTH"/>
</dbReference>
<protein>
    <submittedName>
        <fullName evidence="3">Helix-turn-helix domain-containing protein</fullName>
    </submittedName>
</protein>
<dbReference type="Pfam" id="PF01381">
    <property type="entry name" value="HTH_3"/>
    <property type="match status" value="1"/>
</dbReference>
<evidence type="ECO:0000259" key="2">
    <source>
        <dbReference type="PROSITE" id="PS50943"/>
    </source>
</evidence>
<dbReference type="Proteomes" id="UP001175097">
    <property type="component" value="Unassembled WGS sequence"/>
</dbReference>
<evidence type="ECO:0000313" key="3">
    <source>
        <dbReference type="EMBL" id="MDN4609165.1"/>
    </source>
</evidence>
<dbReference type="PROSITE" id="PS50943">
    <property type="entry name" value="HTH_CROC1"/>
    <property type="match status" value="1"/>
</dbReference>
<evidence type="ECO:0000256" key="1">
    <source>
        <dbReference type="ARBA" id="ARBA00023125"/>
    </source>
</evidence>
<dbReference type="Gene3D" id="1.10.260.40">
    <property type="entry name" value="lambda repressor-like DNA-binding domains"/>
    <property type="match status" value="1"/>
</dbReference>
<keyword evidence="4" id="KW-1185">Reference proteome</keyword>
<dbReference type="SUPFAM" id="SSF47413">
    <property type="entry name" value="lambda repressor-like DNA-binding domains"/>
    <property type="match status" value="1"/>
</dbReference>
<proteinExistence type="predicted"/>
<evidence type="ECO:0000313" key="4">
    <source>
        <dbReference type="Proteomes" id="UP001175097"/>
    </source>
</evidence>
<reference evidence="3" key="1">
    <citation type="submission" date="2023-03" db="EMBL/GenBank/DDBJ databases">
        <title>MT1 and MT2 Draft Genomes of Novel Species.</title>
        <authorList>
            <person name="Venkateswaran K."/>
        </authorList>
    </citation>
    <scope>NUCLEOTIDE SEQUENCE</scope>
    <source>
        <strain evidence="3">F6_3S_P_2</strain>
    </source>
</reference>
<gene>
    <name evidence="3" type="ORF">P5G49_17010</name>
</gene>
<sequence>MLTKKELQKYVGKKIREYRVKNKLTQEQVGEKIGVKNNMVSAYERGASSPHSDTFFALAALFGVRVDDFFPPVEYNEPHLHLEKTLERESMNVEEMRFLQKLIEKTLSLEGEEREKFLESIKLSVDFYNRLYKD</sequence>
<comment type="caution">
    <text evidence="3">The sequence shown here is derived from an EMBL/GenBank/DDBJ whole genome shotgun (WGS) entry which is preliminary data.</text>
</comment>
<dbReference type="CDD" id="cd00093">
    <property type="entry name" value="HTH_XRE"/>
    <property type="match status" value="1"/>
</dbReference>
<name>A0ABT8JVJ7_9BACL</name>
<dbReference type="EMBL" id="JAROCC010000020">
    <property type="protein sequence ID" value="MDN4609165.1"/>
    <property type="molecule type" value="Genomic_DNA"/>
</dbReference>
<dbReference type="PANTHER" id="PTHR46558:SF4">
    <property type="entry name" value="DNA-BIDING PHAGE PROTEIN"/>
    <property type="match status" value="1"/>
</dbReference>
<accession>A0ABT8JVJ7</accession>